<name>K1QA52_MAGGI</name>
<evidence type="ECO:0000313" key="1">
    <source>
        <dbReference type="EMBL" id="EKC18356.1"/>
    </source>
</evidence>
<protein>
    <submittedName>
        <fullName evidence="1">Uncharacterized protein</fullName>
    </submittedName>
</protein>
<accession>K1QA52</accession>
<dbReference type="AlphaFoldDB" id="K1QA52"/>
<dbReference type="HOGENOM" id="CLU_2742526_0_0_1"/>
<dbReference type="InParanoid" id="K1QA52"/>
<gene>
    <name evidence="1" type="ORF">CGI_10013160</name>
</gene>
<reference evidence="1" key="1">
    <citation type="journal article" date="2012" name="Nature">
        <title>The oyster genome reveals stress adaptation and complexity of shell formation.</title>
        <authorList>
            <person name="Zhang G."/>
            <person name="Fang X."/>
            <person name="Guo X."/>
            <person name="Li L."/>
            <person name="Luo R."/>
            <person name="Xu F."/>
            <person name="Yang P."/>
            <person name="Zhang L."/>
            <person name="Wang X."/>
            <person name="Qi H."/>
            <person name="Xiong Z."/>
            <person name="Que H."/>
            <person name="Xie Y."/>
            <person name="Holland P.W."/>
            <person name="Paps J."/>
            <person name="Zhu Y."/>
            <person name="Wu F."/>
            <person name="Chen Y."/>
            <person name="Wang J."/>
            <person name="Peng C."/>
            <person name="Meng J."/>
            <person name="Yang L."/>
            <person name="Liu J."/>
            <person name="Wen B."/>
            <person name="Zhang N."/>
            <person name="Huang Z."/>
            <person name="Zhu Q."/>
            <person name="Feng Y."/>
            <person name="Mount A."/>
            <person name="Hedgecock D."/>
            <person name="Xu Z."/>
            <person name="Liu Y."/>
            <person name="Domazet-Loso T."/>
            <person name="Du Y."/>
            <person name="Sun X."/>
            <person name="Zhang S."/>
            <person name="Liu B."/>
            <person name="Cheng P."/>
            <person name="Jiang X."/>
            <person name="Li J."/>
            <person name="Fan D."/>
            <person name="Wang W."/>
            <person name="Fu W."/>
            <person name="Wang T."/>
            <person name="Wang B."/>
            <person name="Zhang J."/>
            <person name="Peng Z."/>
            <person name="Li Y."/>
            <person name="Li N."/>
            <person name="Wang J."/>
            <person name="Chen M."/>
            <person name="He Y."/>
            <person name="Tan F."/>
            <person name="Song X."/>
            <person name="Zheng Q."/>
            <person name="Huang R."/>
            <person name="Yang H."/>
            <person name="Du X."/>
            <person name="Chen L."/>
            <person name="Yang M."/>
            <person name="Gaffney P.M."/>
            <person name="Wang S."/>
            <person name="Luo L."/>
            <person name="She Z."/>
            <person name="Ming Y."/>
            <person name="Huang W."/>
            <person name="Zhang S."/>
            <person name="Huang B."/>
            <person name="Zhang Y."/>
            <person name="Qu T."/>
            <person name="Ni P."/>
            <person name="Miao G."/>
            <person name="Wang J."/>
            <person name="Wang Q."/>
            <person name="Steinberg C.E."/>
            <person name="Wang H."/>
            <person name="Li N."/>
            <person name="Qian L."/>
            <person name="Zhang G."/>
            <person name="Li Y."/>
            <person name="Yang H."/>
            <person name="Liu X."/>
            <person name="Wang J."/>
            <person name="Yin Y."/>
            <person name="Wang J."/>
        </authorList>
    </citation>
    <scope>NUCLEOTIDE SEQUENCE [LARGE SCALE GENOMIC DNA]</scope>
    <source>
        <strain evidence="1">05x7-T-G4-1.051#20</strain>
    </source>
</reference>
<dbReference type="EMBL" id="JH816787">
    <property type="protein sequence ID" value="EKC18356.1"/>
    <property type="molecule type" value="Genomic_DNA"/>
</dbReference>
<organism evidence="1">
    <name type="scientific">Magallana gigas</name>
    <name type="common">Pacific oyster</name>
    <name type="synonym">Crassostrea gigas</name>
    <dbReference type="NCBI Taxonomy" id="29159"/>
    <lineage>
        <taxon>Eukaryota</taxon>
        <taxon>Metazoa</taxon>
        <taxon>Spiralia</taxon>
        <taxon>Lophotrochozoa</taxon>
        <taxon>Mollusca</taxon>
        <taxon>Bivalvia</taxon>
        <taxon>Autobranchia</taxon>
        <taxon>Pteriomorphia</taxon>
        <taxon>Ostreida</taxon>
        <taxon>Ostreoidea</taxon>
        <taxon>Ostreidae</taxon>
        <taxon>Magallana</taxon>
    </lineage>
</organism>
<sequence>MAKKGPNGYIDIYKKGSIPHNKGQKSTGTTSPVKCLCLISRLSKEEFRTLYRSRRMEYFIQLAMLITETVN</sequence>
<proteinExistence type="predicted"/>